<name>A0ABS5HZQ6_9GAMM</name>
<dbReference type="EMBL" id="JAAIKR010000002">
    <property type="protein sequence ID" value="MBR9727269.1"/>
    <property type="molecule type" value="Genomic_DNA"/>
</dbReference>
<reference evidence="7 8" key="1">
    <citation type="submission" date="2020-02" db="EMBL/GenBank/DDBJ databases">
        <title>Shewanella WXL01 sp. nov., a marine bacterium isolated from green algae in Luhuitou Fringing Reef (Northern South China Sea).</title>
        <authorList>
            <person name="Wang X."/>
        </authorList>
    </citation>
    <scope>NUCLEOTIDE SEQUENCE [LARGE SCALE GENOMIC DNA]</scope>
    <source>
        <strain evidence="7 8">MCCC 1A01895</strain>
    </source>
</reference>
<evidence type="ECO:0000256" key="1">
    <source>
        <dbReference type="ARBA" id="ARBA00010945"/>
    </source>
</evidence>
<dbReference type="InterPro" id="IPR025188">
    <property type="entry name" value="DUF4113"/>
</dbReference>
<keyword evidence="2" id="KW-0227">DNA damage</keyword>
<evidence type="ECO:0000256" key="2">
    <source>
        <dbReference type="ARBA" id="ARBA00022763"/>
    </source>
</evidence>
<evidence type="ECO:0000256" key="3">
    <source>
        <dbReference type="ARBA" id="ARBA00023199"/>
    </source>
</evidence>
<dbReference type="InterPro" id="IPR043502">
    <property type="entry name" value="DNA/RNA_pol_sf"/>
</dbReference>
<organism evidence="7 8">
    <name type="scientific">Shewanella intestini</name>
    <dbReference type="NCBI Taxonomy" id="2017544"/>
    <lineage>
        <taxon>Bacteria</taxon>
        <taxon>Pseudomonadati</taxon>
        <taxon>Pseudomonadota</taxon>
        <taxon>Gammaproteobacteria</taxon>
        <taxon>Alteromonadales</taxon>
        <taxon>Shewanellaceae</taxon>
        <taxon>Shewanella</taxon>
    </lineage>
</organism>
<evidence type="ECO:0000259" key="6">
    <source>
        <dbReference type="PROSITE" id="PS50173"/>
    </source>
</evidence>
<dbReference type="InterPro" id="IPR001126">
    <property type="entry name" value="UmuC"/>
</dbReference>
<protein>
    <submittedName>
        <fullName evidence="7">Y-family DNA polymerase</fullName>
    </submittedName>
</protein>
<evidence type="ECO:0000313" key="8">
    <source>
        <dbReference type="Proteomes" id="UP000811844"/>
    </source>
</evidence>
<evidence type="ECO:0000256" key="5">
    <source>
        <dbReference type="ARBA" id="ARBA00023236"/>
    </source>
</evidence>
<keyword evidence="5" id="KW-0742">SOS response</keyword>
<keyword evidence="3" id="KW-0741">SOS mutagenesis</keyword>
<dbReference type="Pfam" id="PF11799">
    <property type="entry name" value="IMS_C"/>
    <property type="match status" value="1"/>
</dbReference>
<sequence length="418" mass="46922">MFALVDANAFYCSAEQVFNPQWRNKPIVVLSNNDGCIVAANRLALAAGVKKFTPYFEAKALCERKGIIALSSNYELYGSLSSALMEVIGRFAPEQHIYSIDESFLSFKQCQFAIPCLTQHAQLIRRTVWKETRLPVCVGIGQTLTLAKVANHAAKKIQGYNGVCCIDSVTKRREILACIKPSDVWGIGRKLAQRLEKIGIVDALQLANMPARLAKKQFSVEVERIVRELNGEVCKVWDEVRADKKQIFSTRSVGTRITDKASLSQALSRHACIAAEKARQQGSMTSTMLIFASNSPFDDTQAGFKYHYHFSQPTNDSCQLIKAATTICAQLFRGGVRYYKVGVGLIDLSPEAHYQYDLFAKRNKPAMMQVMDKLNYRFGSESVFIAANGIAPKWHMRRDMLTPQYTTNWHDIPKIHCV</sequence>
<dbReference type="InterPro" id="IPR043128">
    <property type="entry name" value="Rev_trsase/Diguanyl_cyclase"/>
</dbReference>
<dbReference type="PANTHER" id="PTHR11076:SF34">
    <property type="entry name" value="PROTEIN UMUC"/>
    <property type="match status" value="1"/>
</dbReference>
<dbReference type="Gene3D" id="3.30.70.270">
    <property type="match status" value="1"/>
</dbReference>
<keyword evidence="8" id="KW-1185">Reference proteome</keyword>
<comment type="similarity">
    <text evidence="1">Belongs to the DNA polymerase type-Y family.</text>
</comment>
<dbReference type="Pfam" id="PF13438">
    <property type="entry name" value="DUF4113"/>
    <property type="match status" value="1"/>
</dbReference>
<dbReference type="Proteomes" id="UP000811844">
    <property type="component" value="Unassembled WGS sequence"/>
</dbReference>
<dbReference type="SUPFAM" id="SSF56672">
    <property type="entry name" value="DNA/RNA polymerases"/>
    <property type="match status" value="1"/>
</dbReference>
<dbReference type="Pfam" id="PF00817">
    <property type="entry name" value="IMS"/>
    <property type="match status" value="1"/>
</dbReference>
<keyword evidence="4" id="KW-0234">DNA repair</keyword>
<comment type="caution">
    <text evidence="7">The sequence shown here is derived from an EMBL/GenBank/DDBJ whole genome shotgun (WGS) entry which is preliminary data.</text>
</comment>
<gene>
    <name evidence="7" type="ORF">G3R48_04580</name>
</gene>
<accession>A0ABS5HZQ6</accession>
<evidence type="ECO:0000313" key="7">
    <source>
        <dbReference type="EMBL" id="MBR9727269.1"/>
    </source>
</evidence>
<feature type="domain" description="UmuC" evidence="6">
    <location>
        <begin position="2"/>
        <end position="188"/>
    </location>
</feature>
<dbReference type="PROSITE" id="PS50173">
    <property type="entry name" value="UMUC"/>
    <property type="match status" value="1"/>
</dbReference>
<dbReference type="RefSeq" id="WP_153663503.1">
    <property type="nucleotide sequence ID" value="NZ_JAAIKR010000002.1"/>
</dbReference>
<dbReference type="PANTHER" id="PTHR11076">
    <property type="entry name" value="DNA REPAIR POLYMERASE UMUC / TRANSFERASE FAMILY MEMBER"/>
    <property type="match status" value="1"/>
</dbReference>
<dbReference type="Gene3D" id="3.40.1170.60">
    <property type="match status" value="1"/>
</dbReference>
<dbReference type="Gene3D" id="1.10.150.20">
    <property type="entry name" value="5' to 3' exonuclease, C-terminal subdomain"/>
    <property type="match status" value="1"/>
</dbReference>
<dbReference type="InterPro" id="IPR050116">
    <property type="entry name" value="DNA_polymerase-Y"/>
</dbReference>
<dbReference type="CDD" id="cd01700">
    <property type="entry name" value="PolY_Pol_V_umuC"/>
    <property type="match status" value="1"/>
</dbReference>
<dbReference type="InterPro" id="IPR017961">
    <property type="entry name" value="DNA_pol_Y-fam_little_finger"/>
</dbReference>
<evidence type="ECO:0000256" key="4">
    <source>
        <dbReference type="ARBA" id="ARBA00023204"/>
    </source>
</evidence>
<proteinExistence type="inferred from homology"/>